<protein>
    <submittedName>
        <fullName evidence="2">PXA domain-containing protein</fullName>
    </submittedName>
</protein>
<accession>A0AC35F8U3</accession>
<organism evidence="1 2">
    <name type="scientific">Panagrolaimus sp. PS1159</name>
    <dbReference type="NCBI Taxonomy" id="55785"/>
    <lineage>
        <taxon>Eukaryota</taxon>
        <taxon>Metazoa</taxon>
        <taxon>Ecdysozoa</taxon>
        <taxon>Nematoda</taxon>
        <taxon>Chromadorea</taxon>
        <taxon>Rhabditida</taxon>
        <taxon>Tylenchina</taxon>
        <taxon>Panagrolaimomorpha</taxon>
        <taxon>Panagrolaimoidea</taxon>
        <taxon>Panagrolaimidae</taxon>
        <taxon>Panagrolaimus</taxon>
    </lineage>
</organism>
<dbReference type="Proteomes" id="UP000887580">
    <property type="component" value="Unplaced"/>
</dbReference>
<dbReference type="WBParaSite" id="PS1159_v2.g14941.t1">
    <property type="protein sequence ID" value="PS1159_v2.g14941.t1"/>
    <property type="gene ID" value="PS1159_v2.g14941"/>
</dbReference>
<reference evidence="2" key="1">
    <citation type="submission" date="2022-11" db="UniProtKB">
        <authorList>
            <consortium name="WormBaseParasite"/>
        </authorList>
    </citation>
    <scope>IDENTIFICATION</scope>
</reference>
<proteinExistence type="predicted"/>
<name>A0AC35F8U3_9BILA</name>
<evidence type="ECO:0000313" key="1">
    <source>
        <dbReference type="Proteomes" id="UP000887580"/>
    </source>
</evidence>
<evidence type="ECO:0000313" key="2">
    <source>
        <dbReference type="WBParaSite" id="PS1159_v2.g14941.t1"/>
    </source>
</evidence>
<sequence>MALQLSLYQYAAIGTLLLAVYFTLSIYSLILYAMALATGYFLAPILLKQENIDAFQDILLEYFKLNETPKVENAKPAPVIIRKNRTVSSVSTNINVNIPPWETLEVSSRINDAAEELILLIIDNYINKWYKAEISTDNAFVGEIQYQIRHAASLILKESKDFDISSFILEDWLPLILIHIDRICRHIRKDGKGTIPASLIEIEILQEMPDLHIAMTSRENEIDYLRVVADFLVEQLVDETRVGGRAEDSDEKAAGDYKKPNRPWPSQCVRHFLRE</sequence>